<keyword evidence="5 10" id="KW-1133">Transmembrane helix</keyword>
<feature type="transmembrane region" description="Helical" evidence="10">
    <location>
        <begin position="604"/>
        <end position="623"/>
    </location>
</feature>
<dbReference type="PANTHER" id="PTHR11629">
    <property type="entry name" value="VACUOLAR PROTON ATPASES"/>
    <property type="match status" value="1"/>
</dbReference>
<comment type="subcellular location">
    <subcellularLocation>
        <location evidence="1">Membrane</location>
        <topology evidence="1">Multi-pass membrane protein</topology>
    </subcellularLocation>
</comment>
<dbReference type="InterPro" id="IPR002490">
    <property type="entry name" value="V-ATPase_116kDa_su"/>
</dbReference>
<feature type="transmembrane region" description="Helical" evidence="10">
    <location>
        <begin position="504"/>
        <end position="525"/>
    </location>
</feature>
<evidence type="ECO:0000256" key="2">
    <source>
        <dbReference type="ARBA" id="ARBA00009904"/>
    </source>
</evidence>
<keyword evidence="3 10" id="KW-0813">Transport</keyword>
<dbReference type="GO" id="GO:0016471">
    <property type="term" value="C:vacuolar proton-transporting V-type ATPase complex"/>
    <property type="evidence" value="ECO:0007669"/>
    <property type="project" value="TreeGrafter"/>
</dbReference>
<dbReference type="GO" id="GO:0046961">
    <property type="term" value="F:proton-transporting ATPase activity, rotational mechanism"/>
    <property type="evidence" value="ECO:0007669"/>
    <property type="project" value="InterPro"/>
</dbReference>
<dbReference type="OrthoDB" id="85892at2157"/>
<comment type="function">
    <text evidence="8">Component of the A-type ATP synthase that produces ATP from ADP in the presence of a proton gradient across the membrane.</text>
</comment>
<feature type="transmembrane region" description="Helical" evidence="10">
    <location>
        <begin position="578"/>
        <end position="598"/>
    </location>
</feature>
<name>E8RAJ5_DESM0</name>
<dbReference type="KEGG" id="dmu:Desmu_0086"/>
<dbReference type="HOGENOM" id="CLU_025558_1_0_2"/>
<feature type="coiled-coil region" evidence="11">
    <location>
        <begin position="221"/>
        <end position="248"/>
    </location>
</feature>
<evidence type="ECO:0000256" key="5">
    <source>
        <dbReference type="ARBA" id="ARBA00022989"/>
    </source>
</evidence>
<dbReference type="Gene3D" id="3.30.70.2750">
    <property type="match status" value="1"/>
</dbReference>
<keyword evidence="4 10" id="KW-0812">Transmembrane</keyword>
<protein>
    <recommendedName>
        <fullName evidence="9 10">A-type ATP synthase subunit I</fullName>
    </recommendedName>
</protein>
<organism evidence="12 13">
    <name type="scientific">Desulfurococcus mucosus (strain ATCC 35584 / DSM 2162 / JCM 9187 / O7/1)</name>
    <dbReference type="NCBI Taxonomy" id="765177"/>
    <lineage>
        <taxon>Archaea</taxon>
        <taxon>Thermoproteota</taxon>
        <taxon>Thermoprotei</taxon>
        <taxon>Desulfurococcales</taxon>
        <taxon>Desulfurococcaceae</taxon>
        <taxon>Desulfurococcus</taxon>
    </lineage>
</organism>
<evidence type="ECO:0000256" key="9">
    <source>
        <dbReference type="ARBA" id="ARBA00068671"/>
    </source>
</evidence>
<dbReference type="PANTHER" id="PTHR11629:SF63">
    <property type="entry name" value="V-TYPE PROTON ATPASE SUBUNIT A"/>
    <property type="match status" value="1"/>
</dbReference>
<feature type="transmembrane region" description="Helical" evidence="10">
    <location>
        <begin position="357"/>
        <end position="381"/>
    </location>
</feature>
<dbReference type="Proteomes" id="UP000001068">
    <property type="component" value="Chromosome"/>
</dbReference>
<keyword evidence="13" id="KW-1185">Reference proteome</keyword>
<keyword evidence="11" id="KW-0175">Coiled coil</keyword>
<evidence type="ECO:0000313" key="13">
    <source>
        <dbReference type="Proteomes" id="UP000001068"/>
    </source>
</evidence>
<reference evidence="12 13" key="2">
    <citation type="journal article" date="2011" name="Stand. Genomic Sci.">
        <title>Complete genome sequence of Desulfurococcus mucosus type strain (O7/1).</title>
        <authorList>
            <person name="Wirth R."/>
            <person name="Chertkov O."/>
            <person name="Held B."/>
            <person name="Lapidus A."/>
            <person name="Nolan M."/>
            <person name="Lucas S."/>
            <person name="Hammon N."/>
            <person name="Deshpande S."/>
            <person name="Cheng J.F."/>
            <person name="Tapia R."/>
            <person name="Han C."/>
            <person name="Goodwin L."/>
            <person name="Pitluck S."/>
            <person name="Liolios K."/>
            <person name="Ioanna P."/>
            <person name="Ivanova N."/>
            <person name="Mavromatis K."/>
            <person name="Mikhailova N."/>
            <person name="Pati A."/>
            <person name="Chen A."/>
            <person name="Palaniappan K."/>
            <person name="Land M."/>
            <person name="Hauser L."/>
            <person name="Chang Y.J."/>
            <person name="Jeffries C.D."/>
            <person name="Bilek Y."/>
            <person name="Hader T."/>
            <person name="Rohde M."/>
            <person name="Spring S."/>
            <person name="Sikorski J."/>
            <person name="Goker M."/>
            <person name="Woyke T."/>
            <person name="Bristow J."/>
            <person name="Eisen J.A."/>
            <person name="Markowitz V."/>
            <person name="Hugenholtz P."/>
            <person name="Kyrpides N.C."/>
            <person name="Klenk H.P."/>
        </authorList>
    </citation>
    <scope>NUCLEOTIDE SEQUENCE [LARGE SCALE GENOMIC DNA]</scope>
    <source>
        <strain evidence="13">ATCC 35584 / DSM 2162 / JCM 9187 / O7/1</strain>
    </source>
</reference>
<dbReference type="AlphaFoldDB" id="E8RAJ5"/>
<dbReference type="EMBL" id="CP002363">
    <property type="protein sequence ID" value="ADV64405.1"/>
    <property type="molecule type" value="Genomic_DNA"/>
</dbReference>
<dbReference type="Pfam" id="PF01496">
    <property type="entry name" value="V_ATPase_I"/>
    <property type="match status" value="2"/>
</dbReference>
<comment type="similarity">
    <text evidence="2 10">Belongs to the V-ATPase 116 kDa subunit family.</text>
</comment>
<sequence>MGVLLSKPSDMLRVNVAFLSGDREKVLRVLQEAGVVEVEPVEAEKVIGEYERLQSLRERINNLLQKAKGLVIDASITGVELASLDVDKVEKHVADLYGEATLLEEKARHLRESIESLRMLLSSLAPLPDSMDAAEIYYEGRHVSSILLSGKQEAVMELLEKSRVLKASKMYQGGERVSVIVYLPAGDLGQVVSAAHSMGLWCPSKQLVEALQLHGSIGSLREHLARRISELDAEASRVEARIAEIVKANGITLGKYLLFAENRLEYYRVSGAVVGLRHLSAVTGWIPRDSIRLLEDLVKSSGIPVFIEYKDPLRGVDNPPSRFNNKGVLRYFQVITRLYGVPGYWEPDPTPLIAYSFAFFFGLMNSDAGYALAGLLAIALVMDKLVENPYNPVYREFKGALLVSNAVSLVLGLLGGSIFGDLLPSVFGVNVPALIPVFSQPVEFIKLALLIGLIHINIAHALATVKFAREERKGDLLNEAGLFISQLFGIPYVLQVFFKYQVPVLSYIPLNILLYLTLLGVAMVIVGNYVAMRGLGFLMWIFQLTGVLGDVMSYVRLAGVSLASFYMAVSFNMMVKLAINSVAGFIPGAAGVALAYVVSAPLLFMIHLVIMILSELGAFVHSLRLCMLEFLMKFYDGSGREYSPFSIIAFKRIVIT</sequence>
<reference evidence="13" key="1">
    <citation type="submission" date="2010-11" db="EMBL/GenBank/DDBJ databases">
        <title>The complete genome of Desulfurococcus mucosus DSM 2162.</title>
        <authorList>
            <consortium name="US DOE Joint Genome Institute (JGI-PGF)"/>
            <person name="Lucas S."/>
            <person name="Copeland A."/>
            <person name="Lapidus A."/>
            <person name="Bruce D."/>
            <person name="Goodwin L."/>
            <person name="Pitluck S."/>
            <person name="Kyrpides N."/>
            <person name="Mavromatis K."/>
            <person name="Pagani I."/>
            <person name="Ivanova N."/>
            <person name="Ovchinnikova G."/>
            <person name="Chertkov O."/>
            <person name="Held B."/>
            <person name="Brettin T."/>
            <person name="Detter J.C."/>
            <person name="Tapia R."/>
            <person name="Han C."/>
            <person name="Land M."/>
            <person name="Hauser L."/>
            <person name="Markowitz V."/>
            <person name="Cheng J.-F."/>
            <person name="Hugenholtz P."/>
            <person name="Woyke T."/>
            <person name="Wu D."/>
            <person name="Wirth R."/>
            <person name="Bilek Y."/>
            <person name="Hader T."/>
            <person name="Klenk H.-P."/>
            <person name="Eisen J.A."/>
        </authorList>
    </citation>
    <scope>NUCLEOTIDE SEQUENCE [LARGE SCALE GENOMIC DNA]</scope>
    <source>
        <strain evidence="13">ATCC 35584 / DSM 2162 / JCM 9187 / O7/1</strain>
    </source>
</reference>
<evidence type="ECO:0000256" key="6">
    <source>
        <dbReference type="ARBA" id="ARBA00023065"/>
    </source>
</evidence>
<proteinExistence type="inferred from homology"/>
<dbReference type="Gene3D" id="3.30.70.2170">
    <property type="match status" value="1"/>
</dbReference>
<feature type="transmembrane region" description="Helical" evidence="10">
    <location>
        <begin position="402"/>
        <end position="427"/>
    </location>
</feature>
<evidence type="ECO:0000256" key="8">
    <source>
        <dbReference type="ARBA" id="ARBA00059506"/>
    </source>
</evidence>
<evidence type="ECO:0000256" key="4">
    <source>
        <dbReference type="ARBA" id="ARBA00022692"/>
    </source>
</evidence>
<keyword evidence="6 10" id="KW-0406">Ion transport</keyword>
<evidence type="ECO:0000256" key="3">
    <source>
        <dbReference type="ARBA" id="ARBA00022448"/>
    </source>
</evidence>
<dbReference type="RefSeq" id="WP_013561627.1">
    <property type="nucleotide sequence ID" value="NC_014961.1"/>
</dbReference>
<dbReference type="GeneID" id="10152770"/>
<dbReference type="Gene3D" id="1.20.1460.20">
    <property type="match status" value="1"/>
</dbReference>
<keyword evidence="7 10" id="KW-0472">Membrane</keyword>
<accession>E8RAJ5</accession>
<feature type="transmembrane region" description="Helical" evidence="10">
    <location>
        <begin position="480"/>
        <end position="498"/>
    </location>
</feature>
<dbReference type="GO" id="GO:0007035">
    <property type="term" value="P:vacuolar acidification"/>
    <property type="evidence" value="ECO:0007669"/>
    <property type="project" value="TreeGrafter"/>
</dbReference>
<dbReference type="STRING" id="765177.Desmu_0086"/>
<dbReference type="GO" id="GO:0033179">
    <property type="term" value="C:proton-transporting V-type ATPase, V0 domain"/>
    <property type="evidence" value="ECO:0007669"/>
    <property type="project" value="InterPro"/>
</dbReference>
<evidence type="ECO:0000313" key="12">
    <source>
        <dbReference type="EMBL" id="ADV64405.1"/>
    </source>
</evidence>
<dbReference type="GO" id="GO:0051117">
    <property type="term" value="F:ATPase binding"/>
    <property type="evidence" value="ECO:0007669"/>
    <property type="project" value="TreeGrafter"/>
</dbReference>
<evidence type="ECO:0000256" key="1">
    <source>
        <dbReference type="ARBA" id="ARBA00004141"/>
    </source>
</evidence>
<evidence type="ECO:0000256" key="11">
    <source>
        <dbReference type="SAM" id="Coils"/>
    </source>
</evidence>
<evidence type="ECO:0000256" key="10">
    <source>
        <dbReference type="RuleBase" id="RU361189"/>
    </source>
</evidence>
<gene>
    <name evidence="12" type="ordered locus">Desmu_0086</name>
</gene>
<dbReference type="eggNOG" id="arCOG04138">
    <property type="taxonomic scope" value="Archaea"/>
</dbReference>
<evidence type="ECO:0000256" key="7">
    <source>
        <dbReference type="ARBA" id="ARBA00023136"/>
    </source>
</evidence>